<reference evidence="2 3" key="1">
    <citation type="submission" date="2022-10" db="EMBL/GenBank/DDBJ databases">
        <title>Identification of biosynthetic pathway for the production of the potent trypsin inhibitor radiosumin.</title>
        <authorList>
            <person name="Fewer D.P."/>
            <person name="Delbaje E."/>
            <person name="Ouyang X."/>
            <person name="Agostino P.D."/>
            <person name="Wahlsten M."/>
            <person name="Jokela J."/>
            <person name="Permi P."/>
            <person name="Haapaniemi E."/>
            <person name="Koistinen H."/>
        </authorList>
    </citation>
    <scope>NUCLEOTIDE SEQUENCE [LARGE SCALE GENOMIC DNA]</scope>
    <source>
        <strain evidence="2 3">NIES-515</strain>
    </source>
</reference>
<evidence type="ECO:0000313" key="3">
    <source>
        <dbReference type="Proteomes" id="UP001526143"/>
    </source>
</evidence>
<dbReference type="Proteomes" id="UP001526143">
    <property type="component" value="Unassembled WGS sequence"/>
</dbReference>
<gene>
    <name evidence="2" type="ORF">OGM63_18280</name>
</gene>
<organism evidence="2 3">
    <name type="scientific">Plectonema radiosum NIES-515</name>
    <dbReference type="NCBI Taxonomy" id="2986073"/>
    <lineage>
        <taxon>Bacteria</taxon>
        <taxon>Bacillati</taxon>
        <taxon>Cyanobacteriota</taxon>
        <taxon>Cyanophyceae</taxon>
        <taxon>Oscillatoriophycideae</taxon>
        <taxon>Oscillatoriales</taxon>
        <taxon>Microcoleaceae</taxon>
        <taxon>Plectonema</taxon>
    </lineage>
</organism>
<evidence type="ECO:0000256" key="1">
    <source>
        <dbReference type="SAM" id="MobiDB-lite"/>
    </source>
</evidence>
<protein>
    <submittedName>
        <fullName evidence="2">DUF2281 domain-containing protein</fullName>
    </submittedName>
</protein>
<feature type="region of interest" description="Disordered" evidence="1">
    <location>
        <begin position="61"/>
        <end position="81"/>
    </location>
</feature>
<accession>A0ABT3B223</accession>
<dbReference type="EMBL" id="JAOWRF010000257">
    <property type="protein sequence ID" value="MCV3215438.1"/>
    <property type="molecule type" value="Genomic_DNA"/>
</dbReference>
<evidence type="ECO:0000313" key="2">
    <source>
        <dbReference type="EMBL" id="MCV3215438.1"/>
    </source>
</evidence>
<sequence length="81" mass="9618">MNTEQLLLDKWRDLTADKQQEVLDFVDFIWHKSIPEKHALPLNSLTTAERVKRWIDWAESHDKDSPGLPDEALRRDSIYED</sequence>
<proteinExistence type="predicted"/>
<keyword evidence="3" id="KW-1185">Reference proteome</keyword>
<comment type="caution">
    <text evidence="2">The sequence shown here is derived from an EMBL/GenBank/DDBJ whole genome shotgun (WGS) entry which is preliminary data.</text>
</comment>
<name>A0ABT3B223_9CYAN</name>
<dbReference type="RefSeq" id="WP_263747070.1">
    <property type="nucleotide sequence ID" value="NZ_JAOWRF010000257.1"/>
</dbReference>